<name>A0ABR1YJC7_9PEZI</name>
<evidence type="ECO:0000313" key="3">
    <source>
        <dbReference type="Proteomes" id="UP001492380"/>
    </source>
</evidence>
<feature type="region of interest" description="Disordered" evidence="1">
    <location>
        <begin position="92"/>
        <end position="119"/>
    </location>
</feature>
<comment type="caution">
    <text evidence="2">The sequence shown here is derived from an EMBL/GenBank/DDBJ whole genome shotgun (WGS) entry which is preliminary data.</text>
</comment>
<dbReference type="EMBL" id="JBBWRZ010000008">
    <property type="protein sequence ID" value="KAK8230839.1"/>
    <property type="molecule type" value="Genomic_DNA"/>
</dbReference>
<feature type="region of interest" description="Disordered" evidence="1">
    <location>
        <begin position="176"/>
        <end position="208"/>
    </location>
</feature>
<dbReference type="Gene3D" id="6.10.280.220">
    <property type="match status" value="1"/>
</dbReference>
<evidence type="ECO:0000313" key="2">
    <source>
        <dbReference type="EMBL" id="KAK8230839.1"/>
    </source>
</evidence>
<protein>
    <submittedName>
        <fullName evidence="2">Uncharacterized protein</fullName>
    </submittedName>
</protein>
<dbReference type="Proteomes" id="UP001492380">
    <property type="component" value="Unassembled WGS sequence"/>
</dbReference>
<feature type="region of interest" description="Disordered" evidence="1">
    <location>
        <begin position="1"/>
        <end position="26"/>
    </location>
</feature>
<accession>A0ABR1YJC7</accession>
<sequence length="490" mass="53777">MLPVATLPRAQIAKSRTAPPTAPTAQQFSGEIQVLKAEKAALGTAVDKLEVEKTGVGAEIDSLRERKSSLEGEVKGLEDKNGVLEGELAGLEEKKSGLESELEGLQEKKRGIPEESSSAPLVDDEFENMSAEIDSLDFDNYMTFQPHEERNESRAEQLRANFNTFGQLQNSQLYDRPAENFDGNYNTFGPHQPLDLDNSPFHEQSAQQFSGDYSTLPAQQGRSAQQMAINSTVGSFGPRDGAPRNPFGIPGTTAPKALEPLPASPRRRDDNEGDGAAVPAKPRRRREDGEDVAAPPAKKPKPAQKSKPAPKSAPVHITIPDEEETSSKSSGKYQLPWPQTVTLQGAIKSAGFNNRACATLYSNDRQGQQRALKFTEKPALGVVSCTLEWGYIQMDYKSPSFPIALNRFTHIYGRVELPQGKTVWVPLERGVRVVNTDEKLKKNDMAKTIIDMFVQIANKTTADETEVKKQQTARLARELHGKPGLLECSL</sequence>
<reference evidence="2 3" key="1">
    <citation type="submission" date="2024-04" db="EMBL/GenBank/DDBJ databases">
        <title>Phyllosticta paracitricarpa is synonymous to the EU quarantine fungus P. citricarpa based on phylogenomic analyses.</title>
        <authorList>
            <consortium name="Lawrence Berkeley National Laboratory"/>
            <person name="Van Ingen-Buijs V.A."/>
            <person name="Van Westerhoven A.C."/>
            <person name="Haridas S."/>
            <person name="Skiadas P."/>
            <person name="Martin F."/>
            <person name="Groenewald J.Z."/>
            <person name="Crous P.W."/>
            <person name="Seidl M.F."/>
        </authorList>
    </citation>
    <scope>NUCLEOTIDE SEQUENCE [LARGE SCALE GENOMIC DNA]</scope>
    <source>
        <strain evidence="2 3">CBS 123374</strain>
    </source>
</reference>
<gene>
    <name evidence="2" type="ORF">HDK90DRAFT_512949</name>
</gene>
<evidence type="ECO:0000256" key="1">
    <source>
        <dbReference type="SAM" id="MobiDB-lite"/>
    </source>
</evidence>
<proteinExistence type="predicted"/>
<feature type="region of interest" description="Disordered" evidence="1">
    <location>
        <begin position="232"/>
        <end position="334"/>
    </location>
</feature>
<keyword evidence="3" id="KW-1185">Reference proteome</keyword>
<feature type="compositionally biased region" description="Low complexity" evidence="1">
    <location>
        <begin position="305"/>
        <end position="314"/>
    </location>
</feature>
<organism evidence="2 3">
    <name type="scientific">Phyllosticta capitalensis</name>
    <dbReference type="NCBI Taxonomy" id="121624"/>
    <lineage>
        <taxon>Eukaryota</taxon>
        <taxon>Fungi</taxon>
        <taxon>Dikarya</taxon>
        <taxon>Ascomycota</taxon>
        <taxon>Pezizomycotina</taxon>
        <taxon>Dothideomycetes</taxon>
        <taxon>Dothideomycetes incertae sedis</taxon>
        <taxon>Botryosphaeriales</taxon>
        <taxon>Phyllostictaceae</taxon>
        <taxon>Phyllosticta</taxon>
    </lineage>
</organism>